<name>A0ABQ4QFY3_9HYPH</name>
<dbReference type="RefSeq" id="WP_147752520.1">
    <property type="nucleotide sequence ID" value="NZ_BPQG01000029.1"/>
</dbReference>
<reference evidence="2 3" key="1">
    <citation type="journal article" date="2021" name="Front. Microbiol.">
        <title>Comprehensive Comparative Genomics and Phenotyping of Methylobacterium Species.</title>
        <authorList>
            <person name="Alessa O."/>
            <person name="Ogura Y."/>
            <person name="Fujitani Y."/>
            <person name="Takami H."/>
            <person name="Hayashi T."/>
            <person name="Sahin N."/>
            <person name="Tani A."/>
        </authorList>
    </citation>
    <scope>NUCLEOTIDE SEQUENCE [LARGE SCALE GENOMIC DNA]</scope>
    <source>
        <strain evidence="2 3">DSM 23679</strain>
    </source>
</reference>
<evidence type="ECO:0000256" key="1">
    <source>
        <dbReference type="SAM" id="SignalP"/>
    </source>
</evidence>
<proteinExistence type="predicted"/>
<protein>
    <submittedName>
        <fullName evidence="2">Uncharacterized protein</fullName>
    </submittedName>
</protein>
<evidence type="ECO:0000313" key="2">
    <source>
        <dbReference type="EMBL" id="GJD44113.1"/>
    </source>
</evidence>
<sequence length="103" mass="10802">MIARDVRHRARWAAICFTVLLVTPAHAEPDDRIAACDTLVSLRLLATANPDRAAALAAAAGRPGCKAVSRADVGAVEHRAMIGGAPFECLAVKGESACLWVQP</sequence>
<dbReference type="EMBL" id="BPQG01000029">
    <property type="protein sequence ID" value="GJD44113.1"/>
    <property type="molecule type" value="Genomic_DNA"/>
</dbReference>
<feature type="chain" id="PRO_5046496454" evidence="1">
    <location>
        <begin position="28"/>
        <end position="103"/>
    </location>
</feature>
<accession>A0ABQ4QFY3</accession>
<feature type="signal peptide" evidence="1">
    <location>
        <begin position="1"/>
        <end position="27"/>
    </location>
</feature>
<evidence type="ECO:0000313" key="3">
    <source>
        <dbReference type="Proteomes" id="UP001055117"/>
    </source>
</evidence>
<dbReference type="Proteomes" id="UP001055117">
    <property type="component" value="Unassembled WGS sequence"/>
</dbReference>
<keyword evidence="3" id="KW-1185">Reference proteome</keyword>
<keyword evidence="1" id="KW-0732">Signal</keyword>
<organism evidence="2 3">
    <name type="scientific">Methylobacterium cerastii</name>
    <dbReference type="NCBI Taxonomy" id="932741"/>
    <lineage>
        <taxon>Bacteria</taxon>
        <taxon>Pseudomonadati</taxon>
        <taxon>Pseudomonadota</taxon>
        <taxon>Alphaproteobacteria</taxon>
        <taxon>Hyphomicrobiales</taxon>
        <taxon>Methylobacteriaceae</taxon>
        <taxon>Methylobacterium</taxon>
    </lineage>
</organism>
<comment type="caution">
    <text evidence="2">The sequence shown here is derived from an EMBL/GenBank/DDBJ whole genome shotgun (WGS) entry which is preliminary data.</text>
</comment>
<gene>
    <name evidence="2" type="ORF">AFCDBAGC_1977</name>
</gene>